<evidence type="ECO:0000313" key="5">
    <source>
        <dbReference type="Proteomes" id="UP001597045"/>
    </source>
</evidence>
<dbReference type="PRINTS" id="PR00080">
    <property type="entry name" value="SDRFAMILY"/>
</dbReference>
<dbReference type="InterPro" id="IPR002347">
    <property type="entry name" value="SDR_fam"/>
</dbReference>
<name>A0ABW3MA90_9PSEU</name>
<dbReference type="SUPFAM" id="SSF51735">
    <property type="entry name" value="NAD(P)-binding Rossmann-fold domains"/>
    <property type="match status" value="1"/>
</dbReference>
<evidence type="ECO:0000313" key="4">
    <source>
        <dbReference type="EMBL" id="MFD1045835.1"/>
    </source>
</evidence>
<dbReference type="CDD" id="cd05233">
    <property type="entry name" value="SDR_c"/>
    <property type="match status" value="1"/>
</dbReference>
<keyword evidence="5" id="KW-1185">Reference proteome</keyword>
<dbReference type="PRINTS" id="PR00081">
    <property type="entry name" value="GDHRDH"/>
</dbReference>
<dbReference type="InterPro" id="IPR036291">
    <property type="entry name" value="NAD(P)-bd_dom_sf"/>
</dbReference>
<accession>A0ABW3MA90</accession>
<dbReference type="Pfam" id="PF00106">
    <property type="entry name" value="adh_short"/>
    <property type="match status" value="1"/>
</dbReference>
<comment type="similarity">
    <text evidence="1 3">Belongs to the short-chain dehydrogenases/reductases (SDR) family.</text>
</comment>
<dbReference type="PANTHER" id="PTHR48107:SF7">
    <property type="entry name" value="RE15974P"/>
    <property type="match status" value="1"/>
</dbReference>
<feature type="non-terminal residue" evidence="4">
    <location>
        <position position="194"/>
    </location>
</feature>
<evidence type="ECO:0000256" key="3">
    <source>
        <dbReference type="RuleBase" id="RU000363"/>
    </source>
</evidence>
<sequence>MSVVVVTGGSRGIGAAISRQAAEAGYTVVVNYVTDRTSAEAVAKETGGMAVQANVANETDVEYLFDEAAKLGTITGVVCNAAVSGGVIARLDEQTLDTVREVFDTNVFGLFLCNRAAVRRMSTKYGHGGGAIVNISSTAARRGSPNEWVHYAASKAAVETMTYGLALEVADEGVRVNCVAPGLVETEVHAAAGP</sequence>
<gene>
    <name evidence="4" type="ORF">ACFQ1S_09805</name>
</gene>
<proteinExistence type="inferred from homology"/>
<dbReference type="PANTHER" id="PTHR48107">
    <property type="entry name" value="NADPH-DEPENDENT ALDEHYDE REDUCTASE-LIKE PROTEIN, CHLOROPLASTIC-RELATED"/>
    <property type="match status" value="1"/>
</dbReference>
<dbReference type="Proteomes" id="UP001597045">
    <property type="component" value="Unassembled WGS sequence"/>
</dbReference>
<dbReference type="Gene3D" id="3.40.50.720">
    <property type="entry name" value="NAD(P)-binding Rossmann-like Domain"/>
    <property type="match status" value="1"/>
</dbReference>
<evidence type="ECO:0000256" key="2">
    <source>
        <dbReference type="ARBA" id="ARBA00023002"/>
    </source>
</evidence>
<organism evidence="4 5">
    <name type="scientific">Kibdelosporangium lantanae</name>
    <dbReference type="NCBI Taxonomy" id="1497396"/>
    <lineage>
        <taxon>Bacteria</taxon>
        <taxon>Bacillati</taxon>
        <taxon>Actinomycetota</taxon>
        <taxon>Actinomycetes</taxon>
        <taxon>Pseudonocardiales</taxon>
        <taxon>Pseudonocardiaceae</taxon>
        <taxon>Kibdelosporangium</taxon>
    </lineage>
</organism>
<dbReference type="EMBL" id="JBHTIS010000427">
    <property type="protein sequence ID" value="MFD1045835.1"/>
    <property type="molecule type" value="Genomic_DNA"/>
</dbReference>
<evidence type="ECO:0000256" key="1">
    <source>
        <dbReference type="ARBA" id="ARBA00006484"/>
    </source>
</evidence>
<reference evidence="5" key="1">
    <citation type="journal article" date="2019" name="Int. J. Syst. Evol. Microbiol.">
        <title>The Global Catalogue of Microorganisms (GCM) 10K type strain sequencing project: providing services to taxonomists for standard genome sequencing and annotation.</title>
        <authorList>
            <consortium name="The Broad Institute Genomics Platform"/>
            <consortium name="The Broad Institute Genome Sequencing Center for Infectious Disease"/>
            <person name="Wu L."/>
            <person name="Ma J."/>
        </authorList>
    </citation>
    <scope>NUCLEOTIDE SEQUENCE [LARGE SCALE GENOMIC DNA]</scope>
    <source>
        <strain evidence="5">JCM 31486</strain>
    </source>
</reference>
<comment type="caution">
    <text evidence="4">The sequence shown here is derived from an EMBL/GenBank/DDBJ whole genome shotgun (WGS) entry which is preliminary data.</text>
</comment>
<keyword evidence="2" id="KW-0560">Oxidoreductase</keyword>
<protein>
    <submittedName>
        <fullName evidence="4">SDR family NAD(P)-dependent oxidoreductase</fullName>
    </submittedName>
</protein>